<feature type="region of interest" description="Disordered" evidence="1">
    <location>
        <begin position="139"/>
        <end position="158"/>
    </location>
</feature>
<dbReference type="OrthoDB" id="441971at2759"/>
<sequence length="323" mass="34745">MRNSSNMVLLTFSGSTLPDLVNSGPINLRVRRFISHPLQCFSCYGYGHGKSSCKEASQCSNCSALDSHSEEHCNAAAYCFHCRDAHQVRSRQCLRYRLEQDILQFANTHFISLGSACRELLYRQKAGTGATSYASLAARSSAESAGPKTTPSATSRSVGVSGPVHLANGFALLFDDSVESSVRSDGNNPDMTNITHVVDVHLPAASRKPLKGLTKQHRGSAESIDLAQHKQSKVSPGAHDREFSRDRSAMVPPIVSVQPPVMPSVSDRTSCDEDGLSMETSDDIVTAIPRGPAVSKSAVQQKGCGPTTRHISTPGVFSSVDYF</sequence>
<dbReference type="EMBL" id="VSRR010136662">
    <property type="protein sequence ID" value="MPD03560.1"/>
    <property type="molecule type" value="Genomic_DNA"/>
</dbReference>
<reference evidence="2 3" key="1">
    <citation type="submission" date="2019-05" db="EMBL/GenBank/DDBJ databases">
        <title>Another draft genome of Portunus trituberculatus and its Hox gene families provides insights of decapod evolution.</title>
        <authorList>
            <person name="Jeong J.-H."/>
            <person name="Song I."/>
            <person name="Kim S."/>
            <person name="Choi T."/>
            <person name="Kim D."/>
            <person name="Ryu S."/>
            <person name="Kim W."/>
        </authorList>
    </citation>
    <scope>NUCLEOTIDE SEQUENCE [LARGE SCALE GENOMIC DNA]</scope>
    <source>
        <tissue evidence="2">Muscle</tissue>
    </source>
</reference>
<feature type="compositionally biased region" description="Low complexity" evidence="1">
    <location>
        <begin position="256"/>
        <end position="266"/>
    </location>
</feature>
<evidence type="ECO:0000256" key="1">
    <source>
        <dbReference type="SAM" id="MobiDB-lite"/>
    </source>
</evidence>
<evidence type="ECO:0000313" key="2">
    <source>
        <dbReference type="EMBL" id="MPD03560.1"/>
    </source>
</evidence>
<keyword evidence="3" id="KW-1185">Reference proteome</keyword>
<dbReference type="Proteomes" id="UP000324222">
    <property type="component" value="Unassembled WGS sequence"/>
</dbReference>
<accession>A0A5B7K8Z5</accession>
<evidence type="ECO:0000313" key="3">
    <source>
        <dbReference type="Proteomes" id="UP000324222"/>
    </source>
</evidence>
<feature type="compositionally biased region" description="Basic residues" evidence="1">
    <location>
        <begin position="208"/>
        <end position="218"/>
    </location>
</feature>
<name>A0A5B7K8Z5_PORTR</name>
<proteinExistence type="predicted"/>
<feature type="compositionally biased region" description="Polar residues" evidence="1">
    <location>
        <begin position="147"/>
        <end position="158"/>
    </location>
</feature>
<comment type="caution">
    <text evidence="2">The sequence shown here is derived from an EMBL/GenBank/DDBJ whole genome shotgun (WGS) entry which is preliminary data.</text>
</comment>
<protein>
    <recommendedName>
        <fullName evidence="4">Nucleic-acid-binding protein from mobile element jockey</fullName>
    </recommendedName>
</protein>
<gene>
    <name evidence="2" type="ORF">E2C01_099201</name>
</gene>
<feature type="region of interest" description="Disordered" evidence="1">
    <location>
        <begin position="256"/>
        <end position="276"/>
    </location>
</feature>
<feature type="region of interest" description="Disordered" evidence="1">
    <location>
        <begin position="207"/>
        <end position="243"/>
    </location>
</feature>
<organism evidence="2 3">
    <name type="scientific">Portunus trituberculatus</name>
    <name type="common">Swimming crab</name>
    <name type="synonym">Neptunus trituberculatus</name>
    <dbReference type="NCBI Taxonomy" id="210409"/>
    <lineage>
        <taxon>Eukaryota</taxon>
        <taxon>Metazoa</taxon>
        <taxon>Ecdysozoa</taxon>
        <taxon>Arthropoda</taxon>
        <taxon>Crustacea</taxon>
        <taxon>Multicrustacea</taxon>
        <taxon>Malacostraca</taxon>
        <taxon>Eumalacostraca</taxon>
        <taxon>Eucarida</taxon>
        <taxon>Decapoda</taxon>
        <taxon>Pleocyemata</taxon>
        <taxon>Brachyura</taxon>
        <taxon>Eubrachyura</taxon>
        <taxon>Portunoidea</taxon>
        <taxon>Portunidae</taxon>
        <taxon>Portuninae</taxon>
        <taxon>Portunus</taxon>
    </lineage>
</organism>
<evidence type="ECO:0008006" key="4">
    <source>
        <dbReference type="Google" id="ProtNLM"/>
    </source>
</evidence>
<dbReference type="AlphaFoldDB" id="A0A5B7K8Z5"/>